<evidence type="ECO:0000313" key="2">
    <source>
        <dbReference type="EMBL" id="GEZ35643.1"/>
    </source>
</evidence>
<feature type="region of interest" description="Disordered" evidence="1">
    <location>
        <begin position="19"/>
        <end position="102"/>
    </location>
</feature>
<name>A0A699IGX4_TANCI</name>
<evidence type="ECO:0000256" key="1">
    <source>
        <dbReference type="SAM" id="MobiDB-lite"/>
    </source>
</evidence>
<organism evidence="2">
    <name type="scientific">Tanacetum cinerariifolium</name>
    <name type="common">Dalmatian daisy</name>
    <name type="synonym">Chrysanthemum cinerariifolium</name>
    <dbReference type="NCBI Taxonomy" id="118510"/>
    <lineage>
        <taxon>Eukaryota</taxon>
        <taxon>Viridiplantae</taxon>
        <taxon>Streptophyta</taxon>
        <taxon>Embryophyta</taxon>
        <taxon>Tracheophyta</taxon>
        <taxon>Spermatophyta</taxon>
        <taxon>Magnoliopsida</taxon>
        <taxon>eudicotyledons</taxon>
        <taxon>Gunneridae</taxon>
        <taxon>Pentapetalae</taxon>
        <taxon>asterids</taxon>
        <taxon>campanulids</taxon>
        <taxon>Asterales</taxon>
        <taxon>Asteraceae</taxon>
        <taxon>Asteroideae</taxon>
        <taxon>Anthemideae</taxon>
        <taxon>Anthemidinae</taxon>
        <taxon>Tanacetum</taxon>
    </lineage>
</organism>
<protein>
    <submittedName>
        <fullName evidence="2">Uncharacterized protein</fullName>
    </submittedName>
</protein>
<feature type="region of interest" description="Disordered" evidence="1">
    <location>
        <begin position="153"/>
        <end position="218"/>
    </location>
</feature>
<reference evidence="2" key="1">
    <citation type="journal article" date="2019" name="Sci. Rep.">
        <title>Draft genome of Tanacetum cinerariifolium, the natural source of mosquito coil.</title>
        <authorList>
            <person name="Yamashiro T."/>
            <person name="Shiraishi A."/>
            <person name="Satake H."/>
            <person name="Nakayama K."/>
        </authorList>
    </citation>
    <scope>NUCLEOTIDE SEQUENCE</scope>
</reference>
<dbReference type="AlphaFoldDB" id="A0A699IGX4"/>
<feature type="compositionally biased region" description="Low complexity" evidence="1">
    <location>
        <begin position="198"/>
        <end position="207"/>
    </location>
</feature>
<accession>A0A699IGX4</accession>
<feature type="compositionally biased region" description="Acidic residues" evidence="1">
    <location>
        <begin position="174"/>
        <end position="197"/>
    </location>
</feature>
<gene>
    <name evidence="2" type="ORF">Tci_507616</name>
</gene>
<feature type="compositionally biased region" description="Low complexity" evidence="1">
    <location>
        <begin position="69"/>
        <end position="100"/>
    </location>
</feature>
<proteinExistence type="predicted"/>
<comment type="caution">
    <text evidence="2">The sequence shown here is derived from an EMBL/GenBank/DDBJ whole genome shotgun (WGS) entry which is preliminary data.</text>
</comment>
<sequence length="252" mass="27478">MSMSSLPAPSDTETILFAGEVRGSSVPTPFSDDPYMLPLSLTPAPPSPDYTPATPYTDEESEPLETSKTRITSSPPTTPPADLTTLPSSQQPPLTQTSPTPALPRSFLYRTIAWMAVRTQPTLSLGISNRLTEAMTLSPSSFRKRYRSSYEIRSSSSPTLPSRKRYRGTSELITDTETESDKSEDEGTNSESEEAALEDQQQQAVQAKDTAEDDPLGLGYRTVGRYALELAEGTVPITYEVGQSSKSTQIIR</sequence>
<dbReference type="EMBL" id="BKCJ010269149">
    <property type="protein sequence ID" value="GEZ35643.1"/>
    <property type="molecule type" value="Genomic_DNA"/>
</dbReference>